<keyword evidence="3" id="KW-1185">Reference proteome</keyword>
<evidence type="ECO:0000313" key="3">
    <source>
        <dbReference type="Proteomes" id="UP000236161"/>
    </source>
</evidence>
<dbReference type="OrthoDB" id="2275718at2759"/>
<dbReference type="EMBL" id="KZ451907">
    <property type="protein sequence ID" value="PKA63723.1"/>
    <property type="molecule type" value="Genomic_DNA"/>
</dbReference>
<dbReference type="PANTHER" id="PTHR12854">
    <property type="entry name" value="ATAXIN 2-RELATED"/>
    <property type="match status" value="1"/>
</dbReference>
<gene>
    <name evidence="2" type="ORF">AXF42_Ash017007</name>
</gene>
<dbReference type="Pfam" id="PF14438">
    <property type="entry name" value="SM-ATX"/>
    <property type="match status" value="1"/>
</dbReference>
<protein>
    <recommendedName>
        <fullName evidence="1">Ataxin 2 SM domain-containing protein</fullName>
    </recommendedName>
</protein>
<feature type="domain" description="Ataxin 2 SM" evidence="1">
    <location>
        <begin position="22"/>
        <end position="100"/>
    </location>
</feature>
<dbReference type="InterPro" id="IPR025852">
    <property type="entry name" value="SM_dom_ATX"/>
</dbReference>
<name>A0A2I0B7E6_9ASPA</name>
<sequence>MGCRNGEGDLLGEVPSAASTIDALLLATVCAVGLPVEVQVKDGSLYTGLFHTASVDDGYGIVLKKARMMKKGRWSSNLGSGAVVDTLVVLSCDLVQLIVKDFVLPTEGITAYSVGDSMREGIDSVDSHWIDASSCNVTGNSEVHELHHVESFTTSNNKHTDLRTPNEIYGEEVQEHSLKMTSPVQEGQVERKAHEQENSCSQIDDEASTTNTVIYEAHQFSPSLNSVDENHADFTSKRVTSGERCRNPVFSSNRQEGFERTNNILRDVLSNDQISTNLTSSSSVASISSSTTTNHSALPNLPASHCSTFTKEFKLNPEAKVFRPSCASARSTLAVIPTAVNTSYASSIPPEVPVAATPSSLEFSSLSNCTPLSAKFVQYSPLVAGQSGVITEYPRPVMGPANARQQLVRVSRPYHPVQSGAAYIHQNSQPVLVGRTGQVVYMHSLPQDPIAGTTVLSQSFPLLRPFQANIPKLQGTPAQSMQFCIPQPLISRGSVQPFVMPSPVQLSPPVPPVRAIAVPGGNGFFGSKFQ</sequence>
<dbReference type="Proteomes" id="UP000236161">
    <property type="component" value="Unassembled WGS sequence"/>
</dbReference>
<proteinExistence type="predicted"/>
<dbReference type="AlphaFoldDB" id="A0A2I0B7E6"/>
<dbReference type="GO" id="GO:0003729">
    <property type="term" value="F:mRNA binding"/>
    <property type="evidence" value="ECO:0007669"/>
    <property type="project" value="TreeGrafter"/>
</dbReference>
<reference evidence="2 3" key="1">
    <citation type="journal article" date="2017" name="Nature">
        <title>The Apostasia genome and the evolution of orchids.</title>
        <authorList>
            <person name="Zhang G.Q."/>
            <person name="Liu K.W."/>
            <person name="Li Z."/>
            <person name="Lohaus R."/>
            <person name="Hsiao Y.Y."/>
            <person name="Niu S.C."/>
            <person name="Wang J.Y."/>
            <person name="Lin Y.C."/>
            <person name="Xu Q."/>
            <person name="Chen L.J."/>
            <person name="Yoshida K."/>
            <person name="Fujiwara S."/>
            <person name="Wang Z.W."/>
            <person name="Zhang Y.Q."/>
            <person name="Mitsuda N."/>
            <person name="Wang M."/>
            <person name="Liu G.H."/>
            <person name="Pecoraro L."/>
            <person name="Huang H.X."/>
            <person name="Xiao X.J."/>
            <person name="Lin M."/>
            <person name="Wu X.Y."/>
            <person name="Wu W.L."/>
            <person name="Chen Y.Y."/>
            <person name="Chang S.B."/>
            <person name="Sakamoto S."/>
            <person name="Ohme-Takagi M."/>
            <person name="Yagi M."/>
            <person name="Zeng S.J."/>
            <person name="Shen C.Y."/>
            <person name="Yeh C.M."/>
            <person name="Luo Y.B."/>
            <person name="Tsai W.C."/>
            <person name="Van de Peer Y."/>
            <person name="Liu Z.J."/>
        </authorList>
    </citation>
    <scope>NUCLEOTIDE SEQUENCE [LARGE SCALE GENOMIC DNA]</scope>
    <source>
        <strain evidence="3">cv. Shenzhen</strain>
        <tissue evidence="2">Stem</tissue>
    </source>
</reference>
<dbReference type="InterPro" id="IPR045117">
    <property type="entry name" value="ATXN2-like"/>
</dbReference>
<accession>A0A2I0B7E6</accession>
<evidence type="ECO:0000313" key="2">
    <source>
        <dbReference type="EMBL" id="PKA63723.1"/>
    </source>
</evidence>
<dbReference type="STRING" id="1088818.A0A2I0B7E6"/>
<evidence type="ECO:0000259" key="1">
    <source>
        <dbReference type="Pfam" id="PF14438"/>
    </source>
</evidence>
<dbReference type="GO" id="GO:0034063">
    <property type="term" value="P:stress granule assembly"/>
    <property type="evidence" value="ECO:0007669"/>
    <property type="project" value="TreeGrafter"/>
</dbReference>
<dbReference type="GO" id="GO:0010494">
    <property type="term" value="C:cytoplasmic stress granule"/>
    <property type="evidence" value="ECO:0007669"/>
    <property type="project" value="TreeGrafter"/>
</dbReference>
<organism evidence="2 3">
    <name type="scientific">Apostasia shenzhenica</name>
    <dbReference type="NCBI Taxonomy" id="1088818"/>
    <lineage>
        <taxon>Eukaryota</taxon>
        <taxon>Viridiplantae</taxon>
        <taxon>Streptophyta</taxon>
        <taxon>Embryophyta</taxon>
        <taxon>Tracheophyta</taxon>
        <taxon>Spermatophyta</taxon>
        <taxon>Magnoliopsida</taxon>
        <taxon>Liliopsida</taxon>
        <taxon>Asparagales</taxon>
        <taxon>Orchidaceae</taxon>
        <taxon>Apostasioideae</taxon>
        <taxon>Apostasia</taxon>
    </lineage>
</organism>
<dbReference type="PANTHER" id="PTHR12854:SF12">
    <property type="entry name" value="POLYADENYLATE-BINDING PROTEIN INTERACTING PROTEIN"/>
    <property type="match status" value="1"/>
</dbReference>